<dbReference type="Proteomes" id="UP001328107">
    <property type="component" value="Unassembled WGS sequence"/>
</dbReference>
<dbReference type="PANTHER" id="PTHR10221:SF9">
    <property type="entry name" value="TRANSCRIPTION INITIATION FACTOR TFIID SUBUNIT 6"/>
    <property type="match status" value="1"/>
</dbReference>
<name>A0AAN4Z4L2_9BILA</name>
<dbReference type="InterPro" id="IPR037796">
    <property type="entry name" value="TAF6"/>
</dbReference>
<dbReference type="GO" id="GO:0003713">
    <property type="term" value="F:transcription coactivator activity"/>
    <property type="evidence" value="ECO:0007669"/>
    <property type="project" value="TreeGrafter"/>
</dbReference>
<reference evidence="10" key="1">
    <citation type="submission" date="2022-10" db="EMBL/GenBank/DDBJ databases">
        <title>Genome assembly of Pristionchus species.</title>
        <authorList>
            <person name="Yoshida K."/>
            <person name="Sommer R.J."/>
        </authorList>
    </citation>
    <scope>NUCLEOTIDE SEQUENCE [LARGE SCALE GENOMIC DNA]</scope>
    <source>
        <strain evidence="10">RS5460</strain>
    </source>
</reference>
<comment type="subcellular location">
    <subcellularLocation>
        <location evidence="1">Nucleus</location>
    </subcellularLocation>
</comment>
<dbReference type="Gene3D" id="1.25.40.770">
    <property type="entry name" value="TAF6, C-terminal HEAT repeat domain"/>
    <property type="match status" value="1"/>
</dbReference>
<dbReference type="GO" id="GO:0051123">
    <property type="term" value="P:RNA polymerase II preinitiation complex assembly"/>
    <property type="evidence" value="ECO:0007669"/>
    <property type="project" value="TreeGrafter"/>
</dbReference>
<comment type="caution">
    <text evidence="9">The sequence shown here is derived from an EMBL/GenBank/DDBJ whole genome shotgun (WGS) entry which is preliminary data.</text>
</comment>
<feature type="non-terminal residue" evidence="9">
    <location>
        <position position="1"/>
    </location>
</feature>
<evidence type="ECO:0000256" key="6">
    <source>
        <dbReference type="ARBA" id="ARBA00040091"/>
    </source>
</evidence>
<evidence type="ECO:0000313" key="9">
    <source>
        <dbReference type="EMBL" id="GMR31257.1"/>
    </source>
</evidence>
<dbReference type="AlphaFoldDB" id="A0AAN4Z4L2"/>
<feature type="compositionally biased region" description="Pro residues" evidence="7">
    <location>
        <begin position="512"/>
        <end position="524"/>
    </location>
</feature>
<dbReference type="EMBL" id="BTRK01000001">
    <property type="protein sequence ID" value="GMR31257.1"/>
    <property type="molecule type" value="Genomic_DNA"/>
</dbReference>
<dbReference type="InterPro" id="IPR004823">
    <property type="entry name" value="TAF_TATA-bd_Histone-like_dom"/>
</dbReference>
<sequence length="583" mass="63469">VFAARMDRFDDMAAIPGTSNQATPPPRPPTPELRRLYGIQYPDGDFVRRVGDVCGVIPSAMDDRAASQVADAIRCHLKEVIKEASRFSVHGRRLRMIPQDLDDALRLMGVQQPLYGMRTSHGEPFKFAGSAGKELVWRDEGEVELGPIIHALPPRMPLEPQLKPHWLVIDGVQPAVPENPVPPTPLAILPGGLASGGGGAGRDERGGERTEGGAMARTLTTHTLSLEQQVYFKEIVESVVGHDADKRNEALHCLQTDRGLQSMAPRFVLTIVEGVRTNIGCRNLHCLQQLLLMTHALMNNPALNMARVVHDLLPAVLSCCVSRRISARPSVDNHWAVRQAAAKLIARMCNTIETGVLRTRVSHLYMKAFGGRGARPNGRRPALATLYGAVFGLSELGAEAVRTLIVPRAEWLHEECTRAMKKEEEEEGGTKEKKAALEDESSQEENGADMQNDEKKAARKMIELVTSILISYVCKTLVPASISDLSEYTKQLGGFGDAVFKATASECTSRPTGPPPPAPPPASLPRPMQHRLPVSTTPRPRPPPPSGYAYGAAPPGYRSMGGPRPPGGSQYPPGGSQYQHRYM</sequence>
<keyword evidence="4" id="KW-0804">Transcription</keyword>
<feature type="domain" description="TATA box binding protein associated factor (TAF) histone-like fold" evidence="8">
    <location>
        <begin position="40"/>
        <end position="106"/>
    </location>
</feature>
<comment type="similarity">
    <text evidence="2">Belongs to the TAF6 family.</text>
</comment>
<evidence type="ECO:0000256" key="3">
    <source>
        <dbReference type="ARBA" id="ARBA00023015"/>
    </source>
</evidence>
<evidence type="ECO:0000256" key="2">
    <source>
        <dbReference type="ARBA" id="ARBA00007688"/>
    </source>
</evidence>
<dbReference type="GO" id="GO:0046982">
    <property type="term" value="F:protein heterodimerization activity"/>
    <property type="evidence" value="ECO:0007669"/>
    <property type="project" value="InterPro"/>
</dbReference>
<evidence type="ECO:0000256" key="5">
    <source>
        <dbReference type="ARBA" id="ARBA00023242"/>
    </source>
</evidence>
<dbReference type="Pfam" id="PF02969">
    <property type="entry name" value="TAF"/>
    <property type="match status" value="1"/>
</dbReference>
<gene>
    <name evidence="9" type="ORF">PMAYCL1PPCAC_01452</name>
</gene>
<dbReference type="FunFam" id="1.25.40.770:FF:000001">
    <property type="entry name" value="Transcription initiation factor TFIID subunit 6"/>
    <property type="match status" value="1"/>
</dbReference>
<evidence type="ECO:0000313" key="10">
    <source>
        <dbReference type="Proteomes" id="UP001328107"/>
    </source>
</evidence>
<keyword evidence="3" id="KW-0805">Transcription regulation</keyword>
<feature type="region of interest" description="Disordered" evidence="7">
    <location>
        <begin position="1"/>
        <end position="29"/>
    </location>
</feature>
<feature type="compositionally biased region" description="Acidic residues" evidence="7">
    <location>
        <begin position="438"/>
        <end position="447"/>
    </location>
</feature>
<dbReference type="CDD" id="cd08050">
    <property type="entry name" value="TAF6C"/>
    <property type="match status" value="1"/>
</dbReference>
<dbReference type="GO" id="GO:0000124">
    <property type="term" value="C:SAGA complex"/>
    <property type="evidence" value="ECO:0007669"/>
    <property type="project" value="InterPro"/>
</dbReference>
<feature type="compositionally biased region" description="Low complexity" evidence="7">
    <location>
        <begin position="547"/>
        <end position="583"/>
    </location>
</feature>
<evidence type="ECO:0000256" key="4">
    <source>
        <dbReference type="ARBA" id="ARBA00023163"/>
    </source>
</evidence>
<dbReference type="InterPro" id="IPR046344">
    <property type="entry name" value="TAF6_C_sf"/>
</dbReference>
<evidence type="ECO:0000256" key="1">
    <source>
        <dbReference type="ARBA" id="ARBA00004123"/>
    </source>
</evidence>
<dbReference type="Gene3D" id="1.10.20.10">
    <property type="entry name" value="Histone, subunit A"/>
    <property type="match status" value="1"/>
</dbReference>
<evidence type="ECO:0000259" key="8">
    <source>
        <dbReference type="SMART" id="SM00803"/>
    </source>
</evidence>
<accession>A0AAN4Z4L2</accession>
<organism evidence="9 10">
    <name type="scientific">Pristionchus mayeri</name>
    <dbReference type="NCBI Taxonomy" id="1317129"/>
    <lineage>
        <taxon>Eukaryota</taxon>
        <taxon>Metazoa</taxon>
        <taxon>Ecdysozoa</taxon>
        <taxon>Nematoda</taxon>
        <taxon>Chromadorea</taxon>
        <taxon>Rhabditida</taxon>
        <taxon>Rhabditina</taxon>
        <taxon>Diplogasteromorpha</taxon>
        <taxon>Diplogasteroidea</taxon>
        <taxon>Neodiplogasteridae</taxon>
        <taxon>Pristionchus</taxon>
    </lineage>
</organism>
<dbReference type="GO" id="GO:0016251">
    <property type="term" value="F:RNA polymerase II general transcription initiation factor activity"/>
    <property type="evidence" value="ECO:0007669"/>
    <property type="project" value="InterPro"/>
</dbReference>
<evidence type="ECO:0000256" key="7">
    <source>
        <dbReference type="SAM" id="MobiDB-lite"/>
    </source>
</evidence>
<dbReference type="GO" id="GO:0046695">
    <property type="term" value="C:SLIK (SAGA-like) complex"/>
    <property type="evidence" value="ECO:0007669"/>
    <property type="project" value="InterPro"/>
</dbReference>
<feature type="region of interest" description="Disordered" evidence="7">
    <location>
        <begin position="420"/>
        <end position="454"/>
    </location>
</feature>
<dbReference type="SUPFAM" id="SSF47113">
    <property type="entry name" value="Histone-fold"/>
    <property type="match status" value="1"/>
</dbReference>
<proteinExistence type="inferred from homology"/>
<keyword evidence="5" id="KW-0539">Nucleus</keyword>
<dbReference type="SMART" id="SM00803">
    <property type="entry name" value="TAF"/>
    <property type="match status" value="1"/>
</dbReference>
<feature type="region of interest" description="Disordered" evidence="7">
    <location>
        <begin position="506"/>
        <end position="583"/>
    </location>
</feature>
<feature type="compositionally biased region" description="Basic and acidic residues" evidence="7">
    <location>
        <begin position="1"/>
        <end position="11"/>
    </location>
</feature>
<dbReference type="InterPro" id="IPR009072">
    <property type="entry name" value="Histone-fold"/>
</dbReference>
<keyword evidence="10" id="KW-1185">Reference proteome</keyword>
<dbReference type="GO" id="GO:0005669">
    <property type="term" value="C:transcription factor TFIID complex"/>
    <property type="evidence" value="ECO:0007669"/>
    <property type="project" value="InterPro"/>
</dbReference>
<dbReference type="InterPro" id="IPR011442">
    <property type="entry name" value="TAF6_C"/>
</dbReference>
<dbReference type="PANTHER" id="PTHR10221">
    <property type="entry name" value="TRANSCRIPTION INITIATION FACTOR TFIID SUBUNIT 6"/>
    <property type="match status" value="1"/>
</dbReference>
<feature type="compositionally biased region" description="Basic and acidic residues" evidence="7">
    <location>
        <begin position="420"/>
        <end position="437"/>
    </location>
</feature>
<protein>
    <recommendedName>
        <fullName evidence="6">Transcription initiation factor TFIID subunit 6</fullName>
    </recommendedName>
</protein>
<dbReference type="Pfam" id="PF07571">
    <property type="entry name" value="TAF6_C"/>
    <property type="match status" value="1"/>
</dbReference>